<dbReference type="EMBL" id="SDGY01000001">
    <property type="protein sequence ID" value="TYC47189.1"/>
    <property type="molecule type" value="Genomic_DNA"/>
</dbReference>
<evidence type="ECO:0000256" key="4">
    <source>
        <dbReference type="ARBA" id="ARBA00023235"/>
    </source>
</evidence>
<evidence type="ECO:0000256" key="2">
    <source>
        <dbReference type="ARBA" id="ARBA00005297"/>
    </source>
</evidence>
<comment type="similarity">
    <text evidence="2">Belongs to the isochorismate synthase family.</text>
</comment>
<dbReference type="InterPro" id="IPR004561">
    <property type="entry name" value="IsoChor_synthase"/>
</dbReference>
<dbReference type="NCBIfam" id="TIGR00543">
    <property type="entry name" value="isochor_syn"/>
    <property type="match status" value="1"/>
</dbReference>
<dbReference type="Proteomes" id="UP000442244">
    <property type="component" value="Unassembled WGS sequence"/>
</dbReference>
<dbReference type="Gene3D" id="3.60.120.10">
    <property type="entry name" value="Anthranilate synthase"/>
    <property type="match status" value="1"/>
</dbReference>
<dbReference type="InterPro" id="IPR005801">
    <property type="entry name" value="ADC_synthase"/>
</dbReference>
<sequence>MISINQLLTYQRKLRSNDYILLNQLLDDVEVGAFFETNDGKSIIYGFGQKQTWTEMPNATESIVFGAKSFDNQLDTGIMNGFWFEPEIIVVLEDDKLLSNLITIDACLKKVQFKNSQPVQIVEEHNENDWSSRVQSLINELKKQESIQKVVFGRQQQLQFSNTLSLTTLVPVLRKQKNIYHVMIKKGHELFITATPERLIKISHDHLETAAVAGTIQRGKNESEDDAFGKILLRSKKNNEEHEYVVRSIVQQLHDVTSTLHIPTSPVLLKNKQVQHLYTPIVGRINTNVSIRNIVYKLHPTPALGGVPQQKAMDYIRNHEMMTRGLFASPVGYFTRDNIGEFVVGIRSMYVNGKNARLFAGAGIVVDSDSQQEFYETSLKFQPMHELLEELSTNGCTNV</sequence>
<dbReference type="SUPFAM" id="SSF56322">
    <property type="entry name" value="ADC synthase"/>
    <property type="match status" value="1"/>
</dbReference>
<dbReference type="Pfam" id="PF00425">
    <property type="entry name" value="Chorismate_bind"/>
    <property type="match status" value="1"/>
</dbReference>
<feature type="domain" description="Chorismate-utilising enzyme C-terminal" evidence="6">
    <location>
        <begin position="127"/>
        <end position="380"/>
    </location>
</feature>
<organism evidence="7 8">
    <name type="scientific">Leuconostoc litchii</name>
    <dbReference type="NCBI Taxonomy" id="1981069"/>
    <lineage>
        <taxon>Bacteria</taxon>
        <taxon>Bacillati</taxon>
        <taxon>Bacillota</taxon>
        <taxon>Bacilli</taxon>
        <taxon>Lactobacillales</taxon>
        <taxon>Lactobacillaceae</taxon>
        <taxon>Leuconostoc</taxon>
    </lineage>
</organism>
<gene>
    <name evidence="7" type="ORF">ESZ47_03375</name>
</gene>
<proteinExistence type="inferred from homology"/>
<dbReference type="EC" id="5.4.4.2" evidence="3"/>
<evidence type="ECO:0000256" key="3">
    <source>
        <dbReference type="ARBA" id="ARBA00012824"/>
    </source>
</evidence>
<dbReference type="PANTHER" id="PTHR42839">
    <property type="entry name" value="ISOCHORISMATE SYNTHASE ENTC"/>
    <property type="match status" value="1"/>
</dbReference>
<protein>
    <recommendedName>
        <fullName evidence="3">isochorismate synthase</fullName>
        <ecNumber evidence="3">5.4.4.2</ecNumber>
    </recommendedName>
    <alternativeName>
        <fullName evidence="5">Isochorismate mutase</fullName>
    </alternativeName>
</protein>
<keyword evidence="4 7" id="KW-0413">Isomerase</keyword>
<accession>A0A6P2CSH1</accession>
<name>A0A6P2CSH1_9LACO</name>
<dbReference type="GO" id="GO:0009697">
    <property type="term" value="P:salicylic acid biosynthetic process"/>
    <property type="evidence" value="ECO:0007669"/>
    <property type="project" value="TreeGrafter"/>
</dbReference>
<evidence type="ECO:0000256" key="5">
    <source>
        <dbReference type="ARBA" id="ARBA00041564"/>
    </source>
</evidence>
<keyword evidence="8" id="KW-1185">Reference proteome</keyword>
<comment type="caution">
    <text evidence="7">The sequence shown here is derived from an EMBL/GenBank/DDBJ whole genome shotgun (WGS) entry which is preliminary data.</text>
</comment>
<evidence type="ECO:0000256" key="1">
    <source>
        <dbReference type="ARBA" id="ARBA00000799"/>
    </source>
</evidence>
<dbReference type="GO" id="GO:0008909">
    <property type="term" value="F:isochorismate synthase activity"/>
    <property type="evidence" value="ECO:0007669"/>
    <property type="project" value="UniProtKB-EC"/>
</dbReference>
<dbReference type="RefSeq" id="WP_148604747.1">
    <property type="nucleotide sequence ID" value="NZ_SDGY01000001.1"/>
</dbReference>
<comment type="catalytic activity">
    <reaction evidence="1">
        <text>chorismate = isochorismate</text>
        <dbReference type="Rhea" id="RHEA:18985"/>
        <dbReference type="ChEBI" id="CHEBI:29748"/>
        <dbReference type="ChEBI" id="CHEBI:29780"/>
        <dbReference type="EC" id="5.4.4.2"/>
    </reaction>
</comment>
<dbReference type="InterPro" id="IPR015890">
    <property type="entry name" value="Chorismate_C"/>
</dbReference>
<dbReference type="AlphaFoldDB" id="A0A6P2CSH1"/>
<dbReference type="PANTHER" id="PTHR42839:SF1">
    <property type="entry name" value="ISOCHORISMATE SYNTHASE MENF"/>
    <property type="match status" value="1"/>
</dbReference>
<evidence type="ECO:0000313" key="7">
    <source>
        <dbReference type="EMBL" id="TYC47189.1"/>
    </source>
</evidence>
<evidence type="ECO:0000313" key="8">
    <source>
        <dbReference type="Proteomes" id="UP000442244"/>
    </source>
</evidence>
<evidence type="ECO:0000259" key="6">
    <source>
        <dbReference type="Pfam" id="PF00425"/>
    </source>
</evidence>
<dbReference type="OrthoDB" id="9803598at2"/>
<reference evidence="7 8" key="1">
    <citation type="submission" date="2019-01" db="EMBL/GenBank/DDBJ databases">
        <title>Leuconostoc litchii sp. nov., a novel lactic acid bacterium isolated from lychee.</title>
        <authorList>
            <person name="Wang L.-T."/>
        </authorList>
    </citation>
    <scope>NUCLEOTIDE SEQUENCE [LARGE SCALE GENOMIC DNA]</scope>
    <source>
        <strain evidence="7 8">MB7</strain>
    </source>
</reference>